<reference evidence="1 2" key="1">
    <citation type="submission" date="2019-08" db="EMBL/GenBank/DDBJ databases">
        <title>Genome of Vicingus serpentipes NCIMB 15042.</title>
        <authorList>
            <person name="Bowman J.P."/>
        </authorList>
    </citation>
    <scope>NUCLEOTIDE SEQUENCE [LARGE SCALE GENOMIC DNA]</scope>
    <source>
        <strain evidence="1 2">NCIMB 15042</strain>
    </source>
</reference>
<organism evidence="1 2">
    <name type="scientific">Vicingus serpentipes</name>
    <dbReference type="NCBI Taxonomy" id="1926625"/>
    <lineage>
        <taxon>Bacteria</taxon>
        <taxon>Pseudomonadati</taxon>
        <taxon>Bacteroidota</taxon>
        <taxon>Flavobacteriia</taxon>
        <taxon>Flavobacteriales</taxon>
        <taxon>Vicingaceae</taxon>
        <taxon>Vicingus</taxon>
    </lineage>
</organism>
<evidence type="ECO:0000313" key="1">
    <source>
        <dbReference type="EMBL" id="TXB65473.1"/>
    </source>
</evidence>
<name>A0A5C6RT85_9FLAO</name>
<proteinExistence type="predicted"/>
<dbReference type="OrthoDB" id="1011799at2"/>
<dbReference type="AlphaFoldDB" id="A0A5C6RT85"/>
<dbReference type="RefSeq" id="WP_147100536.1">
    <property type="nucleotide sequence ID" value="NZ_VOOS01000003.1"/>
</dbReference>
<dbReference type="SUPFAM" id="SSF55961">
    <property type="entry name" value="Bet v1-like"/>
    <property type="match status" value="1"/>
</dbReference>
<keyword evidence="2" id="KW-1185">Reference proteome</keyword>
<sequence>MIIDTTPKIVNANPETVYNFLFDINNFKGLFPEDKIENWDSTEEYCTFRIKGMTDIGLKRVAATPNSLIYLDSYGKVPFKFTLNIFLEEKENNTTEAKLKFDGEINPFMKMMVEKPLTNFFNMLSDKLVEKYK</sequence>
<accession>A0A5C6RT85</accession>
<dbReference type="EMBL" id="VOOS01000003">
    <property type="protein sequence ID" value="TXB65473.1"/>
    <property type="molecule type" value="Genomic_DNA"/>
</dbReference>
<gene>
    <name evidence="1" type="ORF">FRY74_08610</name>
</gene>
<protein>
    <submittedName>
        <fullName evidence="1">SRPBCC family protein</fullName>
    </submittedName>
</protein>
<evidence type="ECO:0000313" key="2">
    <source>
        <dbReference type="Proteomes" id="UP000321721"/>
    </source>
</evidence>
<dbReference type="Proteomes" id="UP000321721">
    <property type="component" value="Unassembled WGS sequence"/>
</dbReference>
<comment type="caution">
    <text evidence="1">The sequence shown here is derived from an EMBL/GenBank/DDBJ whole genome shotgun (WGS) entry which is preliminary data.</text>
</comment>